<gene>
    <name evidence="1" type="ORF">FRX48_08172</name>
</gene>
<evidence type="ECO:0000313" key="1">
    <source>
        <dbReference type="EMBL" id="KAA6407821.1"/>
    </source>
</evidence>
<reference evidence="1 2" key="1">
    <citation type="submission" date="2019-09" db="EMBL/GenBank/DDBJ databases">
        <title>The hologenome of the rock-dwelling lichen Lasallia pustulata.</title>
        <authorList>
            <person name="Greshake Tzovaras B."/>
            <person name="Segers F."/>
            <person name="Bicker A."/>
            <person name="Dal Grande F."/>
            <person name="Otte J."/>
            <person name="Hankeln T."/>
            <person name="Schmitt I."/>
            <person name="Ebersberger I."/>
        </authorList>
    </citation>
    <scope>NUCLEOTIDE SEQUENCE [LARGE SCALE GENOMIC DNA]</scope>
    <source>
        <strain evidence="1">A1-1</strain>
    </source>
</reference>
<proteinExistence type="predicted"/>
<dbReference type="Proteomes" id="UP000324767">
    <property type="component" value="Unassembled WGS sequence"/>
</dbReference>
<dbReference type="AlphaFoldDB" id="A0A5M8PEU0"/>
<protein>
    <submittedName>
        <fullName evidence="1">Uncharacterized protein</fullName>
    </submittedName>
</protein>
<accession>A0A5M8PEU0</accession>
<dbReference type="EMBL" id="VXIT01000015">
    <property type="protein sequence ID" value="KAA6407821.1"/>
    <property type="molecule type" value="Genomic_DNA"/>
</dbReference>
<name>A0A5M8PEU0_9LECA</name>
<organism evidence="1 2">
    <name type="scientific">Lasallia pustulata</name>
    <dbReference type="NCBI Taxonomy" id="136370"/>
    <lineage>
        <taxon>Eukaryota</taxon>
        <taxon>Fungi</taxon>
        <taxon>Dikarya</taxon>
        <taxon>Ascomycota</taxon>
        <taxon>Pezizomycotina</taxon>
        <taxon>Lecanoromycetes</taxon>
        <taxon>OSLEUM clade</taxon>
        <taxon>Umbilicariomycetidae</taxon>
        <taxon>Umbilicariales</taxon>
        <taxon>Umbilicariaceae</taxon>
        <taxon>Lasallia</taxon>
    </lineage>
</organism>
<evidence type="ECO:0000313" key="2">
    <source>
        <dbReference type="Proteomes" id="UP000324767"/>
    </source>
</evidence>
<dbReference type="OrthoDB" id="10519742at2759"/>
<sequence length="320" mass="35751">MVRRSCGGSFPASCLGCSRGVRASTRQLLLPPLDLYGITEWLRFWMPAKLFFFSGWYCLVKEPSAVSRLDYGVLVLYEVHVLFSLAAILAHASPVQDADAALANANPSGGLIVTTFMIKGKPMTATVVGSDAEPTPNVQDSMIYFPVVPPTNIDDPLYNPCARMVSNLAQRTSKTLGGRCQHIADQIQLAPLEHFLSLCDAGYHWPLHSEFAKFRQVGHRHEIQLGLDPHCRAMYQEREQAARWVGTSSLALNCYFCHNSTLVKEIEKEQLSYVRDGAGNIQNNYNFKTACSWYKELDDKFKKGLTKHKGCVRVERGGHH</sequence>
<comment type="caution">
    <text evidence="1">The sequence shown here is derived from an EMBL/GenBank/DDBJ whole genome shotgun (WGS) entry which is preliminary data.</text>
</comment>